<dbReference type="Proteomes" id="UP000057043">
    <property type="component" value="Unassembled WGS sequence"/>
</dbReference>
<dbReference type="InterPro" id="IPR014925">
    <property type="entry name" value="CGGC_dom"/>
</dbReference>
<proteinExistence type="predicted"/>
<sequence length="110" mass="11839">MVKVGLVRCEGAMRICPGTSCFRAIREKTGSFAQYSDEEIEIIGMAPCGGCPGRDAVRQAAEMVRRGAEVIFLGTCMIKPIPSEPVCKYSAEIAEAIRKKTGVDVVMGTH</sequence>
<reference evidence="4 5" key="2">
    <citation type="journal article" date="2015" name="MBio">
        <title>Genome-Resolved Metagenomic Analysis Reveals Roles for Candidate Phyla and Other Microbial Community Members in Biogeochemical Transformations in Oil Reservoirs.</title>
        <authorList>
            <person name="Hu P."/>
            <person name="Tom L."/>
            <person name="Singh A."/>
            <person name="Thomas B.C."/>
            <person name="Baker B.J."/>
            <person name="Piceno Y.M."/>
            <person name="Andersen G.L."/>
            <person name="Banfield J.F."/>
        </authorList>
    </citation>
    <scope>NUCLEOTIDE SEQUENCE [LARGE SCALE GENOMIC DNA]</scope>
    <source>
        <strain evidence="2">57_489</strain>
    </source>
</reference>
<comment type="caution">
    <text evidence="2">The sequence shown here is derived from an EMBL/GenBank/DDBJ whole genome shotgun (WGS) entry which is preliminary data.</text>
</comment>
<evidence type="ECO:0000313" key="5">
    <source>
        <dbReference type="Proteomes" id="UP000057043"/>
    </source>
</evidence>
<organism evidence="2 5">
    <name type="scientific">Methanothrix harundinacea</name>
    <dbReference type="NCBI Taxonomy" id="301375"/>
    <lineage>
        <taxon>Archaea</taxon>
        <taxon>Methanobacteriati</taxon>
        <taxon>Methanobacteriota</taxon>
        <taxon>Stenosarchaea group</taxon>
        <taxon>Methanomicrobia</taxon>
        <taxon>Methanotrichales</taxon>
        <taxon>Methanotrichaceae</taxon>
        <taxon>Methanothrix</taxon>
    </lineage>
</organism>
<dbReference type="Pfam" id="PF08821">
    <property type="entry name" value="CGGC"/>
    <property type="match status" value="1"/>
</dbReference>
<evidence type="ECO:0000259" key="1">
    <source>
        <dbReference type="SMART" id="SM01078"/>
    </source>
</evidence>
<dbReference type="PATRIC" id="fig|301375.6.peg.1752"/>
<dbReference type="EMBL" id="LGFT01000008">
    <property type="protein sequence ID" value="KUK45150.1"/>
    <property type="molecule type" value="Genomic_DNA"/>
</dbReference>
<evidence type="ECO:0000313" key="4">
    <source>
        <dbReference type="Proteomes" id="UP000053961"/>
    </source>
</evidence>
<protein>
    <recommendedName>
        <fullName evidence="1">CGGC domain-containing protein</fullName>
    </recommendedName>
</protein>
<gene>
    <name evidence="2" type="ORF">XD72_0554</name>
    <name evidence="3" type="ORF">XE07_0203</name>
</gene>
<dbReference type="SMART" id="SM01078">
    <property type="entry name" value="CGGC"/>
    <property type="match status" value="1"/>
</dbReference>
<dbReference type="EMBL" id="LGHB01000002">
    <property type="protein sequence ID" value="KUK97373.1"/>
    <property type="molecule type" value="Genomic_DNA"/>
</dbReference>
<name>A0A101FVH3_9EURY</name>
<dbReference type="Proteomes" id="UP000053961">
    <property type="component" value="Unassembled WGS sequence"/>
</dbReference>
<evidence type="ECO:0000313" key="2">
    <source>
        <dbReference type="EMBL" id="KUK45150.1"/>
    </source>
</evidence>
<dbReference type="AlphaFoldDB" id="A0A101FVH3"/>
<evidence type="ECO:0000313" key="3">
    <source>
        <dbReference type="EMBL" id="KUK97373.1"/>
    </source>
</evidence>
<reference evidence="3" key="1">
    <citation type="journal article" date="2015" name="MBio">
        <title>Genome-resolved metagenomic analysis reveals roles for candidate phyla and other microbial community members in biogeochemical transformations in oil reservoirs.</title>
        <authorList>
            <person name="Hu P."/>
            <person name="Tom L."/>
            <person name="Singh A."/>
            <person name="Thomas B.C."/>
            <person name="Baker B.J."/>
            <person name="Piceno Y.M."/>
            <person name="Andersen G.L."/>
            <person name="Banfield J.F."/>
        </authorList>
    </citation>
    <scope>NUCLEOTIDE SEQUENCE [LARGE SCALE GENOMIC DNA]</scope>
    <source>
        <strain evidence="3">56_747</strain>
    </source>
</reference>
<feature type="domain" description="CGGC" evidence="1">
    <location>
        <begin position="3"/>
        <end position="110"/>
    </location>
</feature>
<accession>A0A101FVH3</accession>